<dbReference type="Proteomes" id="UP000316621">
    <property type="component" value="Chromosome 3"/>
</dbReference>
<gene>
    <name evidence="2" type="ORF">C5167_015230</name>
</gene>
<dbReference type="Gramene" id="RZC56374">
    <property type="protein sequence ID" value="RZC56374"/>
    <property type="gene ID" value="C5167_015230"/>
</dbReference>
<keyword evidence="3" id="KW-1185">Reference proteome</keyword>
<feature type="compositionally biased region" description="Basic and acidic residues" evidence="1">
    <location>
        <begin position="7"/>
        <end position="18"/>
    </location>
</feature>
<evidence type="ECO:0000256" key="1">
    <source>
        <dbReference type="SAM" id="MobiDB-lite"/>
    </source>
</evidence>
<name>A0A4Y7J5F9_PAPSO</name>
<organism evidence="2 3">
    <name type="scientific">Papaver somniferum</name>
    <name type="common">Opium poppy</name>
    <dbReference type="NCBI Taxonomy" id="3469"/>
    <lineage>
        <taxon>Eukaryota</taxon>
        <taxon>Viridiplantae</taxon>
        <taxon>Streptophyta</taxon>
        <taxon>Embryophyta</taxon>
        <taxon>Tracheophyta</taxon>
        <taxon>Spermatophyta</taxon>
        <taxon>Magnoliopsida</taxon>
        <taxon>Ranunculales</taxon>
        <taxon>Papaveraceae</taxon>
        <taxon>Papaveroideae</taxon>
        <taxon>Papaver</taxon>
    </lineage>
</organism>
<proteinExistence type="predicted"/>
<protein>
    <submittedName>
        <fullName evidence="2">Uncharacterized protein</fullName>
    </submittedName>
</protein>
<evidence type="ECO:0000313" key="3">
    <source>
        <dbReference type="Proteomes" id="UP000316621"/>
    </source>
</evidence>
<reference evidence="2 3" key="1">
    <citation type="journal article" date="2018" name="Science">
        <title>The opium poppy genome and morphinan production.</title>
        <authorList>
            <person name="Guo L."/>
            <person name="Winzer T."/>
            <person name="Yang X."/>
            <person name="Li Y."/>
            <person name="Ning Z."/>
            <person name="He Z."/>
            <person name="Teodor R."/>
            <person name="Lu Y."/>
            <person name="Bowser T.A."/>
            <person name="Graham I.A."/>
            <person name="Ye K."/>
        </authorList>
    </citation>
    <scope>NUCLEOTIDE SEQUENCE [LARGE SCALE GENOMIC DNA]</scope>
    <source>
        <strain evidence="3">cv. HN1</strain>
        <tissue evidence="2">Leaves</tissue>
    </source>
</reference>
<feature type="compositionally biased region" description="Polar residues" evidence="1">
    <location>
        <begin position="19"/>
        <end position="28"/>
    </location>
</feature>
<feature type="region of interest" description="Disordered" evidence="1">
    <location>
        <begin position="1"/>
        <end position="54"/>
    </location>
</feature>
<accession>A0A4Y7J5F9</accession>
<evidence type="ECO:0000313" key="2">
    <source>
        <dbReference type="EMBL" id="RZC56374.1"/>
    </source>
</evidence>
<dbReference type="AlphaFoldDB" id="A0A4Y7J5F9"/>
<sequence length="69" mass="7993">MMRKRKQVEIKIEAEKTNKGASNKNIKSTCKKRNTTEIDRDEEEGGSIHEDQTDIDIDEEEDYCTCPLC</sequence>
<dbReference type="EMBL" id="CM010717">
    <property type="protein sequence ID" value="RZC56374.1"/>
    <property type="molecule type" value="Genomic_DNA"/>
</dbReference>